<dbReference type="PANTHER" id="PTHR12197:SF251">
    <property type="entry name" value="EG:BACR7C10.4 PROTEIN"/>
    <property type="match status" value="1"/>
</dbReference>
<keyword evidence="9" id="KW-1185">Reference proteome</keyword>
<keyword evidence="2 4" id="KW-0863">Zinc-finger</keyword>
<dbReference type="InterPro" id="IPR002893">
    <property type="entry name" value="Znf_MYND"/>
</dbReference>
<evidence type="ECO:0000256" key="4">
    <source>
        <dbReference type="PROSITE-ProRule" id="PRU00134"/>
    </source>
</evidence>
<feature type="domain" description="MYND-type" evidence="7">
    <location>
        <begin position="150"/>
        <end position="195"/>
    </location>
</feature>
<dbReference type="SUPFAM" id="SSF82199">
    <property type="entry name" value="SET domain"/>
    <property type="match status" value="1"/>
</dbReference>
<feature type="compositionally biased region" description="Low complexity" evidence="5">
    <location>
        <begin position="15"/>
        <end position="41"/>
    </location>
</feature>
<keyword evidence="3" id="KW-0862">Zinc</keyword>
<accession>A0A238F652</accession>
<dbReference type="Proteomes" id="UP000198372">
    <property type="component" value="Unassembled WGS sequence"/>
</dbReference>
<dbReference type="InterPro" id="IPR001214">
    <property type="entry name" value="SET_dom"/>
</dbReference>
<evidence type="ECO:0000256" key="3">
    <source>
        <dbReference type="ARBA" id="ARBA00022833"/>
    </source>
</evidence>
<evidence type="ECO:0000313" key="8">
    <source>
        <dbReference type="EMBL" id="SCV69390.1"/>
    </source>
</evidence>
<dbReference type="EMBL" id="FMSP01000004">
    <property type="protein sequence ID" value="SCV69390.1"/>
    <property type="molecule type" value="Genomic_DNA"/>
</dbReference>
<evidence type="ECO:0000256" key="2">
    <source>
        <dbReference type="ARBA" id="ARBA00022771"/>
    </source>
</evidence>
<evidence type="ECO:0000256" key="5">
    <source>
        <dbReference type="SAM" id="MobiDB-lite"/>
    </source>
</evidence>
<evidence type="ECO:0000313" key="9">
    <source>
        <dbReference type="Proteomes" id="UP000198372"/>
    </source>
</evidence>
<protein>
    <submittedName>
        <fullName evidence="8">BQ2448_2410 protein</fullName>
    </submittedName>
</protein>
<dbReference type="Pfam" id="PF01753">
    <property type="entry name" value="zf-MYND"/>
    <property type="match status" value="1"/>
</dbReference>
<dbReference type="GO" id="GO:0005634">
    <property type="term" value="C:nucleus"/>
    <property type="evidence" value="ECO:0007669"/>
    <property type="project" value="TreeGrafter"/>
</dbReference>
<dbReference type="Gene3D" id="2.170.270.10">
    <property type="entry name" value="SET domain"/>
    <property type="match status" value="1"/>
</dbReference>
<dbReference type="PROSITE" id="PS50865">
    <property type="entry name" value="ZF_MYND_2"/>
    <property type="match status" value="1"/>
</dbReference>
<dbReference type="InterPro" id="IPR046341">
    <property type="entry name" value="SET_dom_sf"/>
</dbReference>
<name>A0A238F652_9BASI</name>
<feature type="region of interest" description="Disordered" evidence="5">
    <location>
        <begin position="1"/>
        <end position="96"/>
    </location>
</feature>
<feature type="compositionally biased region" description="Polar residues" evidence="5">
    <location>
        <begin position="74"/>
        <end position="90"/>
    </location>
</feature>
<dbReference type="Gene3D" id="1.10.220.160">
    <property type="match status" value="1"/>
</dbReference>
<dbReference type="PANTHER" id="PTHR12197">
    <property type="entry name" value="HISTONE-LYSINE N-METHYLTRANSFERASE SMYD"/>
    <property type="match status" value="1"/>
</dbReference>
<sequence length="626" mass="69351">MSADWAQLKEKRARAQAGAGPPASAPATSSSALAPAMTSSADESPPSQAPMTGATSSNSATTTTAAEPSMGVKPTTTSYTDLPSTLSIQDLPNRGRGMVSTTNITVGTPPNHLRFSFRKLTSPTLPPGTTLLNTKPFLSVLDNANLLLRCSSCHVNEMEMNVQQALLQCSGCRVVRYCSKTCQRADWKDHHKPECEAMKRWKAQGTERSTASKSSAFPDTRIRALARVLWKFDKEGKTAQDGYASLYAGDYLGHRMTEENGSWLMSLNEYVTPTKLREYIPSIESWKKIFSQYELNSFALTTPYLDTVGVAISPLVALFNHSCQANAVIVFPSIPSSSNAKYMRVVAIRPIKEEEEVVTSYVDPLLTRGMRRKDLKERYGFECRCELCEEVGVDKRERVFCKNGKDCDGQIKFLDSTQTDLDLSYYCTTCHPNPSPTLPTQLEPLLTRVETYLLSPHFGQASDAIPLLELLTQLSKQLKPTSYPLPSLLQALITSLLDRTMFIEALGVASQLLLSLDEIQGHEHPHPTKAVVLAAIVKLRVASRDKGDLDKYWLDQQGLQVTWEYAKRAVKEVERSFGRGSRLGEEMRGMELTTEQAVGMHKAFTTVKMKPSPVVDRLSKGELTRF</sequence>
<organism evidence="8 9">
    <name type="scientific">Microbotryum intermedium</name>
    <dbReference type="NCBI Taxonomy" id="269621"/>
    <lineage>
        <taxon>Eukaryota</taxon>
        <taxon>Fungi</taxon>
        <taxon>Dikarya</taxon>
        <taxon>Basidiomycota</taxon>
        <taxon>Pucciniomycotina</taxon>
        <taxon>Microbotryomycetes</taxon>
        <taxon>Microbotryales</taxon>
        <taxon>Microbotryaceae</taxon>
        <taxon>Microbotryum</taxon>
    </lineage>
</organism>
<dbReference type="PROSITE" id="PS01360">
    <property type="entry name" value="ZF_MYND_1"/>
    <property type="match status" value="1"/>
</dbReference>
<keyword evidence="1" id="KW-0479">Metal-binding</keyword>
<dbReference type="STRING" id="269621.A0A238F652"/>
<dbReference type="Pfam" id="PF00856">
    <property type="entry name" value="SET"/>
    <property type="match status" value="1"/>
</dbReference>
<evidence type="ECO:0000259" key="7">
    <source>
        <dbReference type="PROSITE" id="PS50865"/>
    </source>
</evidence>
<proteinExistence type="predicted"/>
<dbReference type="InterPro" id="IPR050869">
    <property type="entry name" value="H3K4_H4K5_MeTrfase"/>
</dbReference>
<dbReference type="OrthoDB" id="265717at2759"/>
<dbReference type="GO" id="GO:0008270">
    <property type="term" value="F:zinc ion binding"/>
    <property type="evidence" value="ECO:0007669"/>
    <property type="project" value="UniProtKB-KW"/>
</dbReference>
<feature type="compositionally biased region" description="Low complexity" evidence="5">
    <location>
        <begin position="52"/>
        <end position="66"/>
    </location>
</feature>
<dbReference type="AlphaFoldDB" id="A0A238F652"/>
<reference evidence="9" key="1">
    <citation type="submission" date="2016-09" db="EMBL/GenBank/DDBJ databases">
        <authorList>
            <person name="Jeantristanb JTB J.-T."/>
            <person name="Ricardo R."/>
        </authorList>
    </citation>
    <scope>NUCLEOTIDE SEQUENCE [LARGE SCALE GENOMIC DNA]</scope>
</reference>
<evidence type="ECO:0000259" key="6">
    <source>
        <dbReference type="PROSITE" id="PS50280"/>
    </source>
</evidence>
<gene>
    <name evidence="8" type="ORF">BQ2448_2410</name>
</gene>
<dbReference type="PROSITE" id="PS50280">
    <property type="entry name" value="SET"/>
    <property type="match status" value="1"/>
</dbReference>
<evidence type="ECO:0000256" key="1">
    <source>
        <dbReference type="ARBA" id="ARBA00022723"/>
    </source>
</evidence>
<dbReference type="Gene3D" id="6.10.140.2220">
    <property type="match status" value="1"/>
</dbReference>
<feature type="domain" description="SET" evidence="6">
    <location>
        <begin position="84"/>
        <end position="362"/>
    </location>
</feature>
<dbReference type="CDD" id="cd20071">
    <property type="entry name" value="SET_SMYD"/>
    <property type="match status" value="1"/>
</dbReference>